<name>A0A8J2P554_9HEXA</name>
<dbReference type="Proteomes" id="UP000708208">
    <property type="component" value="Unassembled WGS sequence"/>
</dbReference>
<dbReference type="EMBL" id="CAJVCH010113431">
    <property type="protein sequence ID" value="CAG7724760.1"/>
    <property type="molecule type" value="Genomic_DNA"/>
</dbReference>
<keyword evidence="2" id="KW-1185">Reference proteome</keyword>
<comment type="caution">
    <text evidence="1">The sequence shown here is derived from an EMBL/GenBank/DDBJ whole genome shotgun (WGS) entry which is preliminary data.</text>
</comment>
<gene>
    <name evidence="1" type="ORF">AFUS01_LOCUS13760</name>
</gene>
<feature type="non-terminal residue" evidence="1">
    <location>
        <position position="1"/>
    </location>
</feature>
<evidence type="ECO:0000313" key="1">
    <source>
        <dbReference type="EMBL" id="CAG7724760.1"/>
    </source>
</evidence>
<protein>
    <submittedName>
        <fullName evidence="1">Uncharacterized protein</fullName>
    </submittedName>
</protein>
<reference evidence="1" key="1">
    <citation type="submission" date="2021-06" db="EMBL/GenBank/DDBJ databases">
        <authorList>
            <person name="Hodson N. C."/>
            <person name="Mongue J. A."/>
            <person name="Jaron S. K."/>
        </authorList>
    </citation>
    <scope>NUCLEOTIDE SEQUENCE</scope>
</reference>
<organism evidence="1 2">
    <name type="scientific">Allacma fusca</name>
    <dbReference type="NCBI Taxonomy" id="39272"/>
    <lineage>
        <taxon>Eukaryota</taxon>
        <taxon>Metazoa</taxon>
        <taxon>Ecdysozoa</taxon>
        <taxon>Arthropoda</taxon>
        <taxon>Hexapoda</taxon>
        <taxon>Collembola</taxon>
        <taxon>Symphypleona</taxon>
        <taxon>Sminthuridae</taxon>
        <taxon>Allacma</taxon>
    </lineage>
</organism>
<evidence type="ECO:0000313" key="2">
    <source>
        <dbReference type="Proteomes" id="UP000708208"/>
    </source>
</evidence>
<accession>A0A8J2P554</accession>
<sequence length="9" mass="1099">MLQLDHVPF</sequence>
<proteinExistence type="predicted"/>